<feature type="region of interest" description="Disordered" evidence="1">
    <location>
        <begin position="94"/>
        <end position="127"/>
    </location>
</feature>
<proteinExistence type="predicted"/>
<protein>
    <submittedName>
        <fullName evidence="3">Uncharacterized protein</fullName>
    </submittedName>
</protein>
<feature type="compositionally biased region" description="Basic and acidic residues" evidence="1">
    <location>
        <begin position="96"/>
        <end position="111"/>
    </location>
</feature>
<feature type="transmembrane region" description="Helical" evidence="2">
    <location>
        <begin position="66"/>
        <end position="85"/>
    </location>
</feature>
<reference evidence="3 4" key="1">
    <citation type="submission" date="2017-07" db="EMBL/GenBank/DDBJ databases">
        <authorList>
            <person name="Talla V."/>
            <person name="Backstrom N."/>
        </authorList>
    </citation>
    <scope>NUCLEOTIDE SEQUENCE [LARGE SCALE GENOMIC DNA]</scope>
</reference>
<organism evidence="3 4">
    <name type="scientific">Leptidea sinapis</name>
    <dbReference type="NCBI Taxonomy" id="189913"/>
    <lineage>
        <taxon>Eukaryota</taxon>
        <taxon>Metazoa</taxon>
        <taxon>Ecdysozoa</taxon>
        <taxon>Arthropoda</taxon>
        <taxon>Hexapoda</taxon>
        <taxon>Insecta</taxon>
        <taxon>Pterygota</taxon>
        <taxon>Neoptera</taxon>
        <taxon>Endopterygota</taxon>
        <taxon>Lepidoptera</taxon>
        <taxon>Glossata</taxon>
        <taxon>Ditrysia</taxon>
        <taxon>Papilionoidea</taxon>
        <taxon>Pieridae</taxon>
        <taxon>Dismorphiinae</taxon>
        <taxon>Leptidea</taxon>
    </lineage>
</organism>
<evidence type="ECO:0000313" key="4">
    <source>
        <dbReference type="Proteomes" id="UP000324832"/>
    </source>
</evidence>
<evidence type="ECO:0000256" key="1">
    <source>
        <dbReference type="SAM" id="MobiDB-lite"/>
    </source>
</evidence>
<name>A0A5E4QPT4_9NEOP</name>
<dbReference type="EMBL" id="FZQP02004656">
    <property type="protein sequence ID" value="VVD00358.1"/>
    <property type="molecule type" value="Genomic_DNA"/>
</dbReference>
<sequence length="244" mass="27366">MGAYSKETHNRSHLARRPFWKTDVLKWRLKTPCQRSALFELVCTREAACHPSAIADTQRHPSRRRVFILVLYVNVAAFITISLNAPHAMSTGRASHLAERQRGEDSGDCHRAGAPIVASGVTHGQDRQMVPEGQIPWRDHRQDPLDAAPCEKSGLPDARRTEPSPPVLASLIFVRSYRIQGVRSHATHLRGPRLVCADKRDGSQVAASAAVADAPHHLWSTTLRIESGHNPNWYAYWLRSPWQM</sequence>
<gene>
    <name evidence="3" type="ORF">LSINAPIS_LOCUS11012</name>
</gene>
<dbReference type="Proteomes" id="UP000324832">
    <property type="component" value="Unassembled WGS sequence"/>
</dbReference>
<evidence type="ECO:0000256" key="2">
    <source>
        <dbReference type="SAM" id="Phobius"/>
    </source>
</evidence>
<dbReference type="AlphaFoldDB" id="A0A5E4QPT4"/>
<accession>A0A5E4QPT4</accession>
<keyword evidence="2" id="KW-0812">Transmembrane</keyword>
<keyword evidence="4" id="KW-1185">Reference proteome</keyword>
<keyword evidence="2" id="KW-1133">Transmembrane helix</keyword>
<keyword evidence="2" id="KW-0472">Membrane</keyword>
<evidence type="ECO:0000313" key="3">
    <source>
        <dbReference type="EMBL" id="VVD00358.1"/>
    </source>
</evidence>